<evidence type="ECO:0000313" key="2">
    <source>
        <dbReference type="EMBL" id="WNO06462.1"/>
    </source>
</evidence>
<evidence type="ECO:0000259" key="1">
    <source>
        <dbReference type="Pfam" id="PF01575"/>
    </source>
</evidence>
<dbReference type="CDD" id="cd03441">
    <property type="entry name" value="R_hydratase_like"/>
    <property type="match status" value="1"/>
</dbReference>
<dbReference type="SUPFAM" id="SSF54637">
    <property type="entry name" value="Thioesterase/thiol ester dehydrase-isomerase"/>
    <property type="match status" value="2"/>
</dbReference>
<dbReference type="PANTHER" id="PTHR43841">
    <property type="entry name" value="3-HYDROXYACYL-THIOESTER DEHYDRATASE HTDX-RELATED"/>
    <property type="match status" value="1"/>
</dbReference>
<accession>A0ABZ0B3U0</accession>
<gene>
    <name evidence="2" type="ORF">RAN89_08555</name>
</gene>
<proteinExistence type="predicted"/>
<sequence>MPLTTSPPVSLAFSSRPRNAGALFRSLLAGRPAQAAPDQLSIAIDAHWHGAQADARRLKQYREVCGLTDVGFLPPLYLHAMAMPLHMAVMSHPQFPLRLLGLVHLANSMQCLRPIGDFETLDMDCQLHGIEATERGQTFTLHTRLQTAGETVWTETSTFLAPLPRNGKRQPPDDLPDWGSPVARWEVAGNAGRRFAGPSGDWNPIHMSAFTARLFGYPRAIAHGMFSAARCLDLLCRDLPACAPLHIDLRFKRPLLIPGEVALHTRQEADSTRFVLNVLPQGEPHIEGTLRRL</sequence>
<dbReference type="RefSeq" id="WP_313869161.1">
    <property type="nucleotide sequence ID" value="NZ_CP132507.1"/>
</dbReference>
<name>A0ABZ0B3U0_9BURK</name>
<reference evidence="2 3" key="1">
    <citation type="submission" date="2023-08" db="EMBL/GenBank/DDBJ databases">
        <title>Rhodoferax potami sp. nov. and Rhodoferax mekongensis sp. nov., isolated from the Mekong River in Thailand.</title>
        <authorList>
            <person name="Kitikhun S."/>
            <person name="Charoenyingcharoen P."/>
            <person name="Siriarchawattana P."/>
            <person name="Likhitrattanapisal S."/>
            <person name="Nilsakha T."/>
            <person name="Chanpet A."/>
            <person name="Rattanawaree P."/>
            <person name="Ingsriswang S."/>
        </authorList>
    </citation>
    <scope>NUCLEOTIDE SEQUENCE [LARGE SCALE GENOMIC DNA]</scope>
    <source>
        <strain evidence="2 3">TBRC 17307</strain>
    </source>
</reference>
<organism evidence="2 3">
    <name type="scientific">Rhodoferax mekongensis</name>
    <dbReference type="NCBI Taxonomy" id="3068341"/>
    <lineage>
        <taxon>Bacteria</taxon>
        <taxon>Pseudomonadati</taxon>
        <taxon>Pseudomonadota</taxon>
        <taxon>Betaproteobacteria</taxon>
        <taxon>Burkholderiales</taxon>
        <taxon>Comamonadaceae</taxon>
        <taxon>Rhodoferax</taxon>
    </lineage>
</organism>
<keyword evidence="3" id="KW-1185">Reference proteome</keyword>
<feature type="domain" description="MaoC-like" evidence="1">
    <location>
        <begin position="193"/>
        <end position="266"/>
    </location>
</feature>
<dbReference type="Pfam" id="PF01575">
    <property type="entry name" value="MaoC_dehydratas"/>
    <property type="match status" value="1"/>
</dbReference>
<dbReference type="PANTHER" id="PTHR43841:SF1">
    <property type="entry name" value="3-HYDROXYACYL-THIOESTER DEHYDRATASE X"/>
    <property type="match status" value="1"/>
</dbReference>
<dbReference type="InterPro" id="IPR002539">
    <property type="entry name" value="MaoC-like_dom"/>
</dbReference>
<dbReference type="Proteomes" id="UP001302257">
    <property type="component" value="Chromosome"/>
</dbReference>
<dbReference type="InterPro" id="IPR029069">
    <property type="entry name" value="HotDog_dom_sf"/>
</dbReference>
<evidence type="ECO:0000313" key="3">
    <source>
        <dbReference type="Proteomes" id="UP001302257"/>
    </source>
</evidence>
<protein>
    <submittedName>
        <fullName evidence="2">MaoC family dehydratase</fullName>
    </submittedName>
</protein>
<dbReference type="Gene3D" id="3.10.129.10">
    <property type="entry name" value="Hotdog Thioesterase"/>
    <property type="match status" value="1"/>
</dbReference>
<dbReference type="EMBL" id="CP132507">
    <property type="protein sequence ID" value="WNO06462.1"/>
    <property type="molecule type" value="Genomic_DNA"/>
</dbReference>